<dbReference type="Proteomes" id="UP000000763">
    <property type="component" value="Chromosome 2"/>
</dbReference>
<accession>Q6K7G7</accession>
<feature type="compositionally biased region" description="Polar residues" evidence="1">
    <location>
        <begin position="238"/>
        <end position="249"/>
    </location>
</feature>
<organism evidence="2 3">
    <name type="scientific">Oryza sativa subsp. japonica</name>
    <name type="common">Rice</name>
    <dbReference type="NCBI Taxonomy" id="39947"/>
    <lineage>
        <taxon>Eukaryota</taxon>
        <taxon>Viridiplantae</taxon>
        <taxon>Streptophyta</taxon>
        <taxon>Embryophyta</taxon>
        <taxon>Tracheophyta</taxon>
        <taxon>Spermatophyta</taxon>
        <taxon>Magnoliopsida</taxon>
        <taxon>Liliopsida</taxon>
        <taxon>Poales</taxon>
        <taxon>Poaceae</taxon>
        <taxon>BOP clade</taxon>
        <taxon>Oryzoideae</taxon>
        <taxon>Oryzeae</taxon>
        <taxon>Oryzinae</taxon>
        <taxon>Oryza</taxon>
        <taxon>Oryza sativa</taxon>
    </lineage>
</organism>
<feature type="compositionally biased region" description="Pro residues" evidence="1">
    <location>
        <begin position="194"/>
        <end position="208"/>
    </location>
</feature>
<evidence type="ECO:0000313" key="3">
    <source>
        <dbReference type="Proteomes" id="UP000000763"/>
    </source>
</evidence>
<gene>
    <name evidence="2" type="primary">OJ1293_A01.8</name>
</gene>
<feature type="compositionally biased region" description="Polar residues" evidence="1">
    <location>
        <begin position="258"/>
        <end position="267"/>
    </location>
</feature>
<sequence length="267" mass="27673">MRIAKDNGFRTRFYEPSHDVHVNKCTPRRPLVVGLTWCEVAPTLPVPSPSSSAGVVKVVAASSVRHRVRGNPSLPAPPLRPPPPGELVPAAAAYACRPPVHRRCILRHPRCRPDLDVIVVAVNPISPSSGLAVVTISTRPDDAGTCLAVSCAAAGGLASTADVCGSPLPGFLAAPPGTPRWAPAGLRRVAPGGAPTPPPQGGRIPPSPSTSSLHRLPPSAASRHLPCCAGALRRPDASGSSHNLPNQASGPEDRSPRHQSPSQHPRS</sequence>
<reference evidence="3" key="1">
    <citation type="journal article" date="2005" name="Nature">
        <title>The map-based sequence of the rice genome.</title>
        <authorList>
            <consortium name="International rice genome sequencing project (IRGSP)"/>
            <person name="Matsumoto T."/>
            <person name="Wu J."/>
            <person name="Kanamori H."/>
            <person name="Katayose Y."/>
            <person name="Fujisawa M."/>
            <person name="Namiki N."/>
            <person name="Mizuno H."/>
            <person name="Yamamoto K."/>
            <person name="Antonio B.A."/>
            <person name="Baba T."/>
            <person name="Sakata K."/>
            <person name="Nagamura Y."/>
            <person name="Aoki H."/>
            <person name="Arikawa K."/>
            <person name="Arita K."/>
            <person name="Bito T."/>
            <person name="Chiden Y."/>
            <person name="Fujitsuka N."/>
            <person name="Fukunaka R."/>
            <person name="Hamada M."/>
            <person name="Harada C."/>
            <person name="Hayashi A."/>
            <person name="Hijishita S."/>
            <person name="Honda M."/>
            <person name="Hosokawa S."/>
            <person name="Ichikawa Y."/>
            <person name="Idonuma A."/>
            <person name="Iijima M."/>
            <person name="Ikeda M."/>
            <person name="Ikeno M."/>
            <person name="Ito K."/>
            <person name="Ito S."/>
            <person name="Ito T."/>
            <person name="Ito Y."/>
            <person name="Ito Y."/>
            <person name="Iwabuchi A."/>
            <person name="Kamiya K."/>
            <person name="Karasawa W."/>
            <person name="Kurita K."/>
            <person name="Katagiri S."/>
            <person name="Kikuta A."/>
            <person name="Kobayashi H."/>
            <person name="Kobayashi N."/>
            <person name="Machita K."/>
            <person name="Maehara T."/>
            <person name="Masukawa M."/>
            <person name="Mizubayashi T."/>
            <person name="Mukai Y."/>
            <person name="Nagasaki H."/>
            <person name="Nagata Y."/>
            <person name="Naito S."/>
            <person name="Nakashima M."/>
            <person name="Nakama Y."/>
            <person name="Nakamichi Y."/>
            <person name="Nakamura M."/>
            <person name="Meguro A."/>
            <person name="Negishi M."/>
            <person name="Ohta I."/>
            <person name="Ohta T."/>
            <person name="Okamoto M."/>
            <person name="Ono N."/>
            <person name="Saji S."/>
            <person name="Sakaguchi M."/>
            <person name="Sakai K."/>
            <person name="Shibata M."/>
            <person name="Shimokawa T."/>
            <person name="Song J."/>
            <person name="Takazaki Y."/>
            <person name="Terasawa K."/>
            <person name="Tsugane M."/>
            <person name="Tsuji K."/>
            <person name="Ueda S."/>
            <person name="Waki K."/>
            <person name="Yamagata H."/>
            <person name="Yamamoto M."/>
            <person name="Yamamoto S."/>
            <person name="Yamane H."/>
            <person name="Yoshiki S."/>
            <person name="Yoshihara R."/>
            <person name="Yukawa K."/>
            <person name="Zhong H."/>
            <person name="Yano M."/>
            <person name="Yuan Q."/>
            <person name="Ouyang S."/>
            <person name="Liu J."/>
            <person name="Jones K.M."/>
            <person name="Gansberger K."/>
            <person name="Moffat K."/>
            <person name="Hill J."/>
            <person name="Bera J."/>
            <person name="Fadrosh D."/>
            <person name="Jin S."/>
            <person name="Johri S."/>
            <person name="Kim M."/>
            <person name="Overton L."/>
            <person name="Reardon M."/>
            <person name="Tsitrin T."/>
            <person name="Vuong H."/>
            <person name="Weaver B."/>
            <person name="Ciecko A."/>
            <person name="Tallon L."/>
            <person name="Jackson J."/>
            <person name="Pai G."/>
            <person name="Aken S.V."/>
            <person name="Utterback T."/>
            <person name="Reidmuller S."/>
            <person name="Feldblyum T."/>
            <person name="Hsiao J."/>
            <person name="Zismann V."/>
            <person name="Iobst S."/>
            <person name="de Vazeille A.R."/>
            <person name="Buell C.R."/>
            <person name="Ying K."/>
            <person name="Li Y."/>
            <person name="Lu T."/>
            <person name="Huang Y."/>
            <person name="Zhao Q."/>
            <person name="Feng Q."/>
            <person name="Zhang L."/>
            <person name="Zhu J."/>
            <person name="Weng Q."/>
            <person name="Mu J."/>
            <person name="Lu Y."/>
            <person name="Fan D."/>
            <person name="Liu Y."/>
            <person name="Guan J."/>
            <person name="Zhang Y."/>
            <person name="Yu S."/>
            <person name="Liu X."/>
            <person name="Zhang Y."/>
            <person name="Hong G."/>
            <person name="Han B."/>
            <person name="Choisne N."/>
            <person name="Demange N."/>
            <person name="Orjeda G."/>
            <person name="Samain S."/>
            <person name="Cattolico L."/>
            <person name="Pelletier E."/>
            <person name="Couloux A."/>
            <person name="Segurens B."/>
            <person name="Wincker P."/>
            <person name="D'Hont A."/>
            <person name="Scarpelli C."/>
            <person name="Weissenbach J."/>
            <person name="Salanoubat M."/>
            <person name="Quetier F."/>
            <person name="Yu Y."/>
            <person name="Kim H.R."/>
            <person name="Rambo T."/>
            <person name="Currie J."/>
            <person name="Collura K."/>
            <person name="Luo M."/>
            <person name="Yang T."/>
            <person name="Ammiraju J.S.S."/>
            <person name="Engler F."/>
            <person name="Soderlund C."/>
            <person name="Wing R.A."/>
            <person name="Palmer L.E."/>
            <person name="de la Bastide M."/>
            <person name="Spiegel L."/>
            <person name="Nascimento L."/>
            <person name="Zutavern T."/>
            <person name="O'Shaughnessy A."/>
            <person name="Dike S."/>
            <person name="Dedhia N."/>
            <person name="Preston R."/>
            <person name="Balija V."/>
            <person name="McCombie W.R."/>
            <person name="Chow T."/>
            <person name="Chen H."/>
            <person name="Chung M."/>
            <person name="Chen C."/>
            <person name="Shaw J."/>
            <person name="Wu H."/>
            <person name="Hsiao K."/>
            <person name="Chao Y."/>
            <person name="Chu M."/>
            <person name="Cheng C."/>
            <person name="Hour A."/>
            <person name="Lee P."/>
            <person name="Lin S."/>
            <person name="Lin Y."/>
            <person name="Liou J."/>
            <person name="Liu S."/>
            <person name="Hsing Y."/>
            <person name="Raghuvanshi S."/>
            <person name="Mohanty A."/>
            <person name="Bharti A.K."/>
            <person name="Gaur A."/>
            <person name="Gupta V."/>
            <person name="Kumar D."/>
            <person name="Ravi V."/>
            <person name="Vij S."/>
            <person name="Kapur A."/>
            <person name="Khurana P."/>
            <person name="Khurana P."/>
            <person name="Khurana J.P."/>
            <person name="Tyagi A.K."/>
            <person name="Gaikwad K."/>
            <person name="Singh A."/>
            <person name="Dalal V."/>
            <person name="Srivastava S."/>
            <person name="Dixit A."/>
            <person name="Pal A.K."/>
            <person name="Ghazi I.A."/>
            <person name="Yadav M."/>
            <person name="Pandit A."/>
            <person name="Bhargava A."/>
            <person name="Sureshbabu K."/>
            <person name="Batra K."/>
            <person name="Sharma T.R."/>
            <person name="Mohapatra T."/>
            <person name="Singh N.K."/>
            <person name="Messing J."/>
            <person name="Nelson A.B."/>
            <person name="Fuks G."/>
            <person name="Kavchok S."/>
            <person name="Keizer G."/>
            <person name="Linton E."/>
            <person name="Llaca V."/>
            <person name="Song R."/>
            <person name="Tanyolac B."/>
            <person name="Young S."/>
            <person name="Ho-Il K."/>
            <person name="Hahn J.H."/>
            <person name="Sangsakoo G."/>
            <person name="Vanavichit A."/>
            <person name="de Mattos Luiz.A.T."/>
            <person name="Zimmer P.D."/>
            <person name="Malone G."/>
            <person name="Dellagostin O."/>
            <person name="de Oliveira A.C."/>
            <person name="Bevan M."/>
            <person name="Bancroft I."/>
            <person name="Minx P."/>
            <person name="Cordum H."/>
            <person name="Wilson R."/>
            <person name="Cheng Z."/>
            <person name="Jin W."/>
            <person name="Jiang J."/>
            <person name="Leong S.A."/>
            <person name="Iwama H."/>
            <person name="Gojobori T."/>
            <person name="Itoh T."/>
            <person name="Niimura Y."/>
            <person name="Fujii Y."/>
            <person name="Habara T."/>
            <person name="Sakai H."/>
            <person name="Sato Y."/>
            <person name="Wilson G."/>
            <person name="Kumar K."/>
            <person name="McCouch S."/>
            <person name="Juretic N."/>
            <person name="Hoen D."/>
            <person name="Wright S."/>
            <person name="Bruskiewich R."/>
            <person name="Bureau T."/>
            <person name="Miyao A."/>
            <person name="Hirochika H."/>
            <person name="Nishikawa T."/>
            <person name="Kadowaki K."/>
            <person name="Sugiura M."/>
            <person name="Burr B."/>
            <person name="Sasaki T."/>
        </authorList>
    </citation>
    <scope>NUCLEOTIDE SEQUENCE [LARGE SCALE GENOMIC DNA]</scope>
    <source>
        <strain evidence="3">cv. Nipponbare</strain>
    </source>
</reference>
<evidence type="ECO:0000313" key="2">
    <source>
        <dbReference type="EMBL" id="BAD19515.1"/>
    </source>
</evidence>
<protein>
    <submittedName>
        <fullName evidence="2">Uncharacterized protein</fullName>
    </submittedName>
</protein>
<evidence type="ECO:0000256" key="1">
    <source>
        <dbReference type="SAM" id="MobiDB-lite"/>
    </source>
</evidence>
<dbReference type="EMBL" id="AP004846">
    <property type="protein sequence ID" value="BAD19515.1"/>
    <property type="molecule type" value="Genomic_DNA"/>
</dbReference>
<reference evidence="3" key="2">
    <citation type="journal article" date="2008" name="Nucleic Acids Res.">
        <title>The rice annotation project database (RAP-DB): 2008 update.</title>
        <authorList>
            <consortium name="The rice annotation project (RAP)"/>
        </authorList>
    </citation>
    <scope>GENOME REANNOTATION</scope>
    <source>
        <strain evidence="3">cv. Nipponbare</strain>
    </source>
</reference>
<dbReference type="AlphaFoldDB" id="Q6K7G7"/>
<name>Q6K7G7_ORYSJ</name>
<proteinExistence type="predicted"/>
<feature type="region of interest" description="Disordered" evidence="1">
    <location>
        <begin position="182"/>
        <end position="267"/>
    </location>
</feature>